<dbReference type="HOGENOM" id="CLU_2399223_0_0_1"/>
<reference evidence="2 3" key="1">
    <citation type="submission" date="2014-04" db="EMBL/GenBank/DDBJ databases">
        <title>Evolutionary Origins and Diversification of the Mycorrhizal Mutualists.</title>
        <authorList>
            <consortium name="DOE Joint Genome Institute"/>
            <consortium name="Mycorrhizal Genomics Consortium"/>
            <person name="Kohler A."/>
            <person name="Kuo A."/>
            <person name="Nagy L.G."/>
            <person name="Floudas D."/>
            <person name="Copeland A."/>
            <person name="Barry K.W."/>
            <person name="Cichocki N."/>
            <person name="Veneault-Fourrey C."/>
            <person name="LaButti K."/>
            <person name="Lindquist E.A."/>
            <person name="Lipzen A."/>
            <person name="Lundell T."/>
            <person name="Morin E."/>
            <person name="Murat C."/>
            <person name="Riley R."/>
            <person name="Ohm R."/>
            <person name="Sun H."/>
            <person name="Tunlid A."/>
            <person name="Henrissat B."/>
            <person name="Grigoriev I.V."/>
            <person name="Hibbett D.S."/>
            <person name="Martin F."/>
        </authorList>
    </citation>
    <scope>NUCLEOTIDE SEQUENCE [LARGE SCALE GENOMIC DNA]</scope>
    <source>
        <strain evidence="2 3">Koide BX008</strain>
    </source>
</reference>
<evidence type="ECO:0000256" key="1">
    <source>
        <dbReference type="SAM" id="Phobius"/>
    </source>
</evidence>
<sequence length="93" mass="10706">MISRLLESDAVSLAASAQFQYPHKSASYSPSSRTQLTIRHSFHHPPHQSFSMIPVRQRSRSYRHRLYIATLVQMLVFALFMSDLGILFSTDHD</sequence>
<protein>
    <submittedName>
        <fullName evidence="2">Uncharacterized protein</fullName>
    </submittedName>
</protein>
<organism evidence="2 3">
    <name type="scientific">Amanita muscaria (strain Koide BX008)</name>
    <dbReference type="NCBI Taxonomy" id="946122"/>
    <lineage>
        <taxon>Eukaryota</taxon>
        <taxon>Fungi</taxon>
        <taxon>Dikarya</taxon>
        <taxon>Basidiomycota</taxon>
        <taxon>Agaricomycotina</taxon>
        <taxon>Agaricomycetes</taxon>
        <taxon>Agaricomycetidae</taxon>
        <taxon>Agaricales</taxon>
        <taxon>Pluteineae</taxon>
        <taxon>Amanitaceae</taxon>
        <taxon>Amanita</taxon>
    </lineage>
</organism>
<dbReference type="AlphaFoldDB" id="A0A0C2XH40"/>
<gene>
    <name evidence="2" type="ORF">M378DRAFT_157873</name>
</gene>
<keyword evidence="1" id="KW-0472">Membrane</keyword>
<feature type="transmembrane region" description="Helical" evidence="1">
    <location>
        <begin position="66"/>
        <end position="88"/>
    </location>
</feature>
<keyword evidence="1" id="KW-1133">Transmembrane helix</keyword>
<proteinExistence type="predicted"/>
<evidence type="ECO:0000313" key="2">
    <source>
        <dbReference type="EMBL" id="KIL68751.1"/>
    </source>
</evidence>
<dbReference type="InParanoid" id="A0A0C2XH40"/>
<evidence type="ECO:0000313" key="3">
    <source>
        <dbReference type="Proteomes" id="UP000054549"/>
    </source>
</evidence>
<accession>A0A0C2XH40</accession>
<keyword evidence="1" id="KW-0812">Transmembrane</keyword>
<name>A0A0C2XH40_AMAMK</name>
<keyword evidence="3" id="KW-1185">Reference proteome</keyword>
<dbReference type="EMBL" id="KN818227">
    <property type="protein sequence ID" value="KIL68751.1"/>
    <property type="molecule type" value="Genomic_DNA"/>
</dbReference>
<dbReference type="Proteomes" id="UP000054549">
    <property type="component" value="Unassembled WGS sequence"/>
</dbReference>